<dbReference type="Gene3D" id="2.170.270.10">
    <property type="entry name" value="SET domain"/>
    <property type="match status" value="1"/>
</dbReference>
<feature type="compositionally biased region" description="Basic and acidic residues" evidence="1">
    <location>
        <begin position="177"/>
        <end position="188"/>
    </location>
</feature>
<dbReference type="PANTHER" id="PTHR12197:SF282">
    <property type="entry name" value="SET DOMAIN-CONTAINING PROTEIN"/>
    <property type="match status" value="1"/>
</dbReference>
<proteinExistence type="predicted"/>
<evidence type="ECO:0000313" key="3">
    <source>
        <dbReference type="EMBL" id="KAI9257238.1"/>
    </source>
</evidence>
<dbReference type="InterPro" id="IPR011990">
    <property type="entry name" value="TPR-like_helical_dom_sf"/>
</dbReference>
<name>A0AAD5PBW2_9FUNG</name>
<feature type="region of interest" description="Disordered" evidence="1">
    <location>
        <begin position="168"/>
        <end position="193"/>
    </location>
</feature>
<feature type="compositionally biased region" description="Basic and acidic residues" evidence="1">
    <location>
        <begin position="1"/>
        <end position="22"/>
    </location>
</feature>
<organism evidence="3 4">
    <name type="scientific">Phascolomyces articulosus</name>
    <dbReference type="NCBI Taxonomy" id="60185"/>
    <lineage>
        <taxon>Eukaryota</taxon>
        <taxon>Fungi</taxon>
        <taxon>Fungi incertae sedis</taxon>
        <taxon>Mucoromycota</taxon>
        <taxon>Mucoromycotina</taxon>
        <taxon>Mucoromycetes</taxon>
        <taxon>Mucorales</taxon>
        <taxon>Lichtheimiaceae</taxon>
        <taxon>Phascolomyces</taxon>
    </lineage>
</organism>
<protein>
    <recommendedName>
        <fullName evidence="2">SET domain-containing protein</fullName>
    </recommendedName>
</protein>
<dbReference type="Gene3D" id="6.10.140.2220">
    <property type="match status" value="1"/>
</dbReference>
<reference evidence="3" key="1">
    <citation type="journal article" date="2022" name="IScience">
        <title>Evolution of zygomycete secretomes and the origins of terrestrial fungal ecologies.</title>
        <authorList>
            <person name="Chang Y."/>
            <person name="Wang Y."/>
            <person name="Mondo S."/>
            <person name="Ahrendt S."/>
            <person name="Andreopoulos W."/>
            <person name="Barry K."/>
            <person name="Beard J."/>
            <person name="Benny G.L."/>
            <person name="Blankenship S."/>
            <person name="Bonito G."/>
            <person name="Cuomo C."/>
            <person name="Desiro A."/>
            <person name="Gervers K.A."/>
            <person name="Hundley H."/>
            <person name="Kuo A."/>
            <person name="LaButti K."/>
            <person name="Lang B.F."/>
            <person name="Lipzen A."/>
            <person name="O'Donnell K."/>
            <person name="Pangilinan J."/>
            <person name="Reynolds N."/>
            <person name="Sandor L."/>
            <person name="Smith M.E."/>
            <person name="Tsang A."/>
            <person name="Grigoriev I.V."/>
            <person name="Stajich J.E."/>
            <person name="Spatafora J.W."/>
        </authorList>
    </citation>
    <scope>NUCLEOTIDE SEQUENCE</scope>
    <source>
        <strain evidence="3">RSA 2281</strain>
    </source>
</reference>
<dbReference type="Gene3D" id="1.25.40.10">
    <property type="entry name" value="Tetratricopeptide repeat domain"/>
    <property type="match status" value="1"/>
</dbReference>
<gene>
    <name evidence="3" type="ORF">BDA99DRAFT_584955</name>
</gene>
<keyword evidence="4" id="KW-1185">Reference proteome</keyword>
<evidence type="ECO:0000313" key="4">
    <source>
        <dbReference type="Proteomes" id="UP001209540"/>
    </source>
</evidence>
<comment type="caution">
    <text evidence="3">The sequence shown here is derived from an EMBL/GenBank/DDBJ whole genome shotgun (WGS) entry which is preliminary data.</text>
</comment>
<dbReference type="CDD" id="cd20071">
    <property type="entry name" value="SET_SMYD"/>
    <property type="match status" value="1"/>
</dbReference>
<accession>A0AAD5PBW2</accession>
<dbReference type="Pfam" id="PF00856">
    <property type="entry name" value="SET"/>
    <property type="match status" value="1"/>
</dbReference>
<feature type="domain" description="SET" evidence="2">
    <location>
        <begin position="52"/>
        <end position="313"/>
    </location>
</feature>
<dbReference type="Proteomes" id="UP001209540">
    <property type="component" value="Unassembled WGS sequence"/>
</dbReference>
<reference evidence="3" key="2">
    <citation type="submission" date="2023-02" db="EMBL/GenBank/DDBJ databases">
        <authorList>
            <consortium name="DOE Joint Genome Institute"/>
            <person name="Mondo S.J."/>
            <person name="Chang Y."/>
            <person name="Wang Y."/>
            <person name="Ahrendt S."/>
            <person name="Andreopoulos W."/>
            <person name="Barry K."/>
            <person name="Beard J."/>
            <person name="Benny G.L."/>
            <person name="Blankenship S."/>
            <person name="Bonito G."/>
            <person name="Cuomo C."/>
            <person name="Desiro A."/>
            <person name="Gervers K.A."/>
            <person name="Hundley H."/>
            <person name="Kuo A."/>
            <person name="LaButti K."/>
            <person name="Lang B.F."/>
            <person name="Lipzen A."/>
            <person name="O'Donnell K."/>
            <person name="Pangilinan J."/>
            <person name="Reynolds N."/>
            <person name="Sandor L."/>
            <person name="Smith M.W."/>
            <person name="Tsang A."/>
            <person name="Grigoriev I.V."/>
            <person name="Stajich J.E."/>
            <person name="Spatafora J.W."/>
        </authorList>
    </citation>
    <scope>NUCLEOTIDE SEQUENCE</scope>
    <source>
        <strain evidence="3">RSA 2281</strain>
    </source>
</reference>
<dbReference type="InterPro" id="IPR001214">
    <property type="entry name" value="SET_dom"/>
</dbReference>
<dbReference type="SUPFAM" id="SSF82199">
    <property type="entry name" value="SET domain"/>
    <property type="match status" value="1"/>
</dbReference>
<dbReference type="PANTHER" id="PTHR12197">
    <property type="entry name" value="HISTONE-LYSINE N-METHYLTRANSFERASE SMYD"/>
    <property type="match status" value="1"/>
</dbReference>
<feature type="region of interest" description="Disordered" evidence="1">
    <location>
        <begin position="1"/>
        <end position="35"/>
    </location>
</feature>
<evidence type="ECO:0000259" key="2">
    <source>
        <dbReference type="PROSITE" id="PS50280"/>
    </source>
</evidence>
<dbReference type="EMBL" id="JAIXMP010000020">
    <property type="protein sequence ID" value="KAI9257238.1"/>
    <property type="molecule type" value="Genomic_DNA"/>
</dbReference>
<dbReference type="PROSITE" id="PS50280">
    <property type="entry name" value="SET"/>
    <property type="match status" value="1"/>
</dbReference>
<dbReference type="GO" id="GO:0008270">
    <property type="term" value="F:zinc ion binding"/>
    <property type="evidence" value="ECO:0007669"/>
    <property type="project" value="UniProtKB-KW"/>
</dbReference>
<dbReference type="InterPro" id="IPR046341">
    <property type="entry name" value="SET_dom_sf"/>
</dbReference>
<evidence type="ECO:0000256" key="1">
    <source>
        <dbReference type="SAM" id="MobiDB-lite"/>
    </source>
</evidence>
<sequence>MVVENNKDDIKNDPKADSEPKKKSNKKKKKSAAASGPIDPIDPYYEQVMQKYPVFLRNTRAKGRHATANKQLEEGTALCLEQGTAFVVRSEYIDQHCHVCLNSLITKMMCSDCRKVYYCSKDCLERDDTHTLVCSTLVQVDSIARATDVDPDLLRLITLLLARRQRDNEAATNTNGDGKDNGESDQKSKQTLTPTPFWCTNDLLSHRNLTNPAFIHVVKEAGQRLLSEMPESMQIPVDDLITLACRINSNAHGLGDNEARNTDVALGLFPVSALFFNHACNPNCAFVGLQNGRLTHRTIRPVQRDEELTVSYIDLYASRDERRQDLLGSKHFWCKCKRCTSPMDTSVDRFLQSTVCKTCHEDVYVIPPSSLDDLTHGKSMEPSGEWKCAKCGSTASAQSISATIQQAQQLYTEGMMAIRKQRDYSRARAKLETLVTTKKIETQSVKGGDLHPRNAIRFNASIPLMNCLRHNQDINAAINVNRYIIETMEAHAKENLPRNTPEISDFWQNLGELCELMASKNSDRAALNKRWKKEAREAFDHAARVRAVVFGPDHPKTVAVMKLASSV</sequence>
<dbReference type="AlphaFoldDB" id="A0AAD5PBW2"/>
<dbReference type="InterPro" id="IPR050869">
    <property type="entry name" value="H3K4_H4K5_MeTrfase"/>
</dbReference>